<sequence>MRLLYDELSKTLQQKLDKDEMEELRIWLEKKLKQLANRLRQRAASSQGATNLTSIPVGDDEAAGLRKKLLQHFHCISCDRPLEMHQANE</sequence>
<dbReference type="Proteomes" id="UP000784294">
    <property type="component" value="Unassembled WGS sequence"/>
</dbReference>
<accession>A0A448WZ25</accession>
<evidence type="ECO:0000259" key="1">
    <source>
        <dbReference type="Pfam" id="PF16043"/>
    </source>
</evidence>
<dbReference type="InterPro" id="IPR032013">
    <property type="entry name" value="DUF4795"/>
</dbReference>
<proteinExistence type="predicted"/>
<reference evidence="2" key="1">
    <citation type="submission" date="2018-11" db="EMBL/GenBank/DDBJ databases">
        <authorList>
            <consortium name="Pathogen Informatics"/>
        </authorList>
    </citation>
    <scope>NUCLEOTIDE SEQUENCE</scope>
</reference>
<comment type="caution">
    <text evidence="2">The sequence shown here is derived from an EMBL/GenBank/DDBJ whole genome shotgun (WGS) entry which is preliminary data.</text>
</comment>
<gene>
    <name evidence="2" type="ORF">PXEA_LOCUS17132</name>
</gene>
<name>A0A448WZ25_9PLAT</name>
<protein>
    <recommendedName>
        <fullName evidence="1">DUF4795 domain-containing protein</fullName>
    </recommendedName>
</protein>
<dbReference type="Pfam" id="PF16043">
    <property type="entry name" value="DUF4795"/>
    <property type="match status" value="1"/>
</dbReference>
<dbReference type="OrthoDB" id="5981048at2759"/>
<dbReference type="PANTHER" id="PTHR47080:SF1">
    <property type="entry name" value="CHROMOSOME 16 OPEN READING FRAME 96"/>
    <property type="match status" value="1"/>
</dbReference>
<feature type="domain" description="DUF4795" evidence="1">
    <location>
        <begin position="4"/>
        <end position="87"/>
    </location>
</feature>
<organism evidence="2 3">
    <name type="scientific">Protopolystoma xenopodis</name>
    <dbReference type="NCBI Taxonomy" id="117903"/>
    <lineage>
        <taxon>Eukaryota</taxon>
        <taxon>Metazoa</taxon>
        <taxon>Spiralia</taxon>
        <taxon>Lophotrochozoa</taxon>
        <taxon>Platyhelminthes</taxon>
        <taxon>Monogenea</taxon>
        <taxon>Polyopisthocotylea</taxon>
        <taxon>Polystomatidea</taxon>
        <taxon>Polystomatidae</taxon>
        <taxon>Protopolystoma</taxon>
    </lineage>
</organism>
<keyword evidence="3" id="KW-1185">Reference proteome</keyword>
<dbReference type="EMBL" id="CAAALY010063332">
    <property type="protein sequence ID" value="VEL23692.1"/>
    <property type="molecule type" value="Genomic_DNA"/>
</dbReference>
<dbReference type="PANTHER" id="PTHR47080">
    <property type="entry name" value="CHROMOSOME 16 OPEN READING FRAME 96"/>
    <property type="match status" value="1"/>
</dbReference>
<evidence type="ECO:0000313" key="2">
    <source>
        <dbReference type="EMBL" id="VEL23692.1"/>
    </source>
</evidence>
<evidence type="ECO:0000313" key="3">
    <source>
        <dbReference type="Proteomes" id="UP000784294"/>
    </source>
</evidence>
<dbReference type="AlphaFoldDB" id="A0A448WZ25"/>